<dbReference type="AlphaFoldDB" id="A0A161SV88"/>
<dbReference type="OrthoDB" id="2808696at2"/>
<accession>A0A161SV88</accession>
<sequence length="337" mass="37350">MIDPSAELIEKWARVSASEPSGHEWRAVALNAIAPLRILVGVREPDNKIALILEAPLAEAPKEFIHFTANGLTVADQRRFGENIYRVAIVLERSEVRDVFEVLAADIVTVVASASNTKTAIRATTRRLEAWQACLRSGRRGLTLEEQIGLFGEVAVLEMLGDAAGYKEAVAAWGGPLDSIHDFSARGIAFEVKSSTGVGNRIQISTLNQLETEGLNQLLVVRLRLREDSNGITLNEYIGKIRVKIDEPSATDPDFGERLLRLGYLLSDSSLYENNRWVNEGFRFYEVMQGFPRLVNSDIPAGVIDGAYVIDEQALLPFRREIDAFELAAEKMLGKLR</sequence>
<evidence type="ECO:0000313" key="1">
    <source>
        <dbReference type="EMBL" id="KZD25692.1"/>
    </source>
</evidence>
<gene>
    <name evidence="1" type="ORF">A4A58_04665</name>
</gene>
<proteinExistence type="predicted"/>
<evidence type="ECO:0008006" key="3">
    <source>
        <dbReference type="Google" id="ProtNLM"/>
    </source>
</evidence>
<reference evidence="1 2" key="1">
    <citation type="submission" date="2016-03" db="EMBL/GenBank/DDBJ databases">
        <title>Microsymbionts genomes from the relict species Vavilovia formosa (Stev.) Fed.</title>
        <authorList>
            <person name="Kopat V."/>
            <person name="Chirak E."/>
            <person name="Kimeklis A."/>
            <person name="Andronov E."/>
        </authorList>
    </citation>
    <scope>NUCLEOTIDE SEQUENCE [LARGE SCALE GENOMIC DNA]</scope>
    <source>
        <strain evidence="1 2">Vaf07</strain>
    </source>
</reference>
<dbReference type="Pfam" id="PF14390">
    <property type="entry name" value="DUF4420"/>
    <property type="match status" value="1"/>
</dbReference>
<dbReference type="EMBL" id="LVYV01000001">
    <property type="protein sequence ID" value="KZD25692.1"/>
    <property type="molecule type" value="Genomic_DNA"/>
</dbReference>
<name>A0A161SV88_9BRAD</name>
<evidence type="ECO:0000313" key="2">
    <source>
        <dbReference type="Proteomes" id="UP000076574"/>
    </source>
</evidence>
<organism evidence="1 2">
    <name type="scientific">Tardiphaga robiniae</name>
    <dbReference type="NCBI Taxonomy" id="943830"/>
    <lineage>
        <taxon>Bacteria</taxon>
        <taxon>Pseudomonadati</taxon>
        <taxon>Pseudomonadota</taxon>
        <taxon>Alphaproteobacteria</taxon>
        <taxon>Hyphomicrobiales</taxon>
        <taxon>Nitrobacteraceae</taxon>
        <taxon>Tardiphaga</taxon>
    </lineage>
</organism>
<dbReference type="Proteomes" id="UP000076574">
    <property type="component" value="Unassembled WGS sequence"/>
</dbReference>
<protein>
    <recommendedName>
        <fullName evidence="3">PD-(D/E)XK motif protein</fullName>
    </recommendedName>
</protein>
<keyword evidence="2" id="KW-1185">Reference proteome</keyword>
<dbReference type="STRING" id="943830.A4A58_04665"/>
<comment type="caution">
    <text evidence="1">The sequence shown here is derived from an EMBL/GenBank/DDBJ whole genome shotgun (WGS) entry which is preliminary data.</text>
</comment>
<dbReference type="InterPro" id="IPR025534">
    <property type="entry name" value="DUF4420"/>
</dbReference>
<dbReference type="RefSeq" id="WP_068730179.1">
    <property type="nucleotide sequence ID" value="NZ_LVYV01000001.1"/>
</dbReference>